<evidence type="ECO:0000313" key="7">
    <source>
        <dbReference type="EnsemblMetazoa" id="KAF7489361.1"/>
    </source>
</evidence>
<evidence type="ECO:0000256" key="1">
    <source>
        <dbReference type="ARBA" id="ARBA00004173"/>
    </source>
</evidence>
<dbReference type="EnsemblMetazoa" id="SSS_5896s_mrna">
    <property type="protein sequence ID" value="KAF7489361.1"/>
    <property type="gene ID" value="SSS_5896"/>
</dbReference>
<dbReference type="InterPro" id="IPR026564">
    <property type="entry name" value="Transcrip_reg_TACO1-like_dom3"/>
</dbReference>
<dbReference type="EMBL" id="WVUK01000065">
    <property type="protein sequence ID" value="KAF7489361.1"/>
    <property type="molecule type" value="Genomic_DNA"/>
</dbReference>
<dbReference type="Pfam" id="PF20772">
    <property type="entry name" value="TACO1_YebC_N"/>
    <property type="match status" value="1"/>
</dbReference>
<evidence type="ECO:0000313" key="8">
    <source>
        <dbReference type="Proteomes" id="UP000070412"/>
    </source>
</evidence>
<evidence type="ECO:0000313" key="9">
    <source>
        <dbReference type="Proteomes" id="UP000616769"/>
    </source>
</evidence>
<evidence type="ECO:0000313" key="6">
    <source>
        <dbReference type="EMBL" id="KPL99965.1"/>
    </source>
</evidence>
<dbReference type="InterPro" id="IPR002876">
    <property type="entry name" value="Transcrip_reg_TACO1-like"/>
</dbReference>
<evidence type="ECO:0000259" key="3">
    <source>
        <dbReference type="Pfam" id="PF01709"/>
    </source>
</evidence>
<evidence type="ECO:0000313" key="5">
    <source>
        <dbReference type="EMBL" id="KAF7489361.1"/>
    </source>
</evidence>
<evidence type="ECO:0000256" key="2">
    <source>
        <dbReference type="ARBA" id="ARBA00008724"/>
    </source>
</evidence>
<reference evidence="5" key="3">
    <citation type="submission" date="2020-01" db="EMBL/GenBank/DDBJ databases">
        <authorList>
            <person name="Korhonen P.K.K."/>
            <person name="Guangxu M.G."/>
            <person name="Wang T.W."/>
            <person name="Stroehlein A.J.S."/>
            <person name="Young N.D."/>
            <person name="Ang C.-S.A."/>
            <person name="Fernando D.W.F."/>
            <person name="Lu H.L."/>
            <person name="Taylor S.T."/>
            <person name="Ehtesham M.E.M."/>
            <person name="Najaraj S.H.N."/>
            <person name="Harsha G.H.G."/>
            <person name="Madugundu A.M."/>
            <person name="Renuse S.R."/>
            <person name="Holt D.H."/>
            <person name="Pandey A.P."/>
            <person name="Papenfuss A.P."/>
            <person name="Gasser R.B.G."/>
            <person name="Fischer K.F."/>
        </authorList>
    </citation>
    <scope>NUCLEOTIDE SEQUENCE</scope>
    <source>
        <strain evidence="5">SSS_KF_BRIS2020</strain>
    </source>
</reference>
<evidence type="ECO:0000259" key="4">
    <source>
        <dbReference type="Pfam" id="PF20772"/>
    </source>
</evidence>
<sequence>MMYWRCINLLTKSLQEAIKTEGLIPNHSIFINKIKNDCYLSQIRPVHCTIINEAGHAKWQNIKHIKAANDQKKSQLFNRLITKIRLAVAKQGGSDPHLNREFANVLEECRKANMPNSTIDRAVKRALEKKIIPLKIEIIGPEGTLLIVDAEVDNRNFFRNQIRQILKKKIGFGFADEGRVTSLFEEKGVVRVKNLNNDSNFDMSVAEEIAIEADAEEVRVSEDDETVLMFIGDQFSHTKIKNHIEKEFSDRYVVIENGIELIPHYKTEVSEQLFQDLSETITELGELEGVNRVYNNIL</sequence>
<comment type="subcellular location">
    <subcellularLocation>
        <location evidence="1">Mitochondrion</location>
    </subcellularLocation>
</comment>
<name>A0A131ZTB9_SARSC</name>
<dbReference type="PANTHER" id="PTHR12532:SF0">
    <property type="entry name" value="TRANSLATIONAL ACTIVATOR OF CYTOCHROME C OXIDASE 1"/>
    <property type="match status" value="1"/>
</dbReference>
<dbReference type="GO" id="GO:0005739">
    <property type="term" value="C:mitochondrion"/>
    <property type="evidence" value="ECO:0007669"/>
    <property type="project" value="UniProtKB-SubCell"/>
</dbReference>
<dbReference type="InterPro" id="IPR048300">
    <property type="entry name" value="TACO1_YebC-like_2nd/3rd_dom"/>
</dbReference>
<reference evidence="7" key="4">
    <citation type="submission" date="2022-06" db="UniProtKB">
        <authorList>
            <consortium name="EnsemblMetazoa"/>
        </authorList>
    </citation>
    <scope>IDENTIFICATION</scope>
</reference>
<dbReference type="InterPro" id="IPR029072">
    <property type="entry name" value="YebC-like"/>
</dbReference>
<dbReference type="Pfam" id="PF01709">
    <property type="entry name" value="Transcrip_reg"/>
    <property type="match status" value="1"/>
</dbReference>
<reference evidence="6 9" key="1">
    <citation type="journal article" date="2015" name="Parasit. Vectors">
        <title>Draft genome of the scabies mite.</title>
        <authorList>
            <person name="Rider S.D.Jr."/>
            <person name="Morgan M.S."/>
            <person name="Arlian L.G."/>
        </authorList>
    </citation>
    <scope>NUCLEOTIDE SEQUENCE [LARGE SCALE GENOMIC DNA]</scope>
    <source>
        <strain evidence="6">Arlian Lab</strain>
    </source>
</reference>
<dbReference type="OMA" id="CIELDCD"/>
<feature type="domain" description="TACO1/YebC-like second and third" evidence="3">
    <location>
        <begin position="135"/>
        <end position="297"/>
    </location>
</feature>
<dbReference type="PANTHER" id="PTHR12532">
    <property type="entry name" value="TRANSLATIONAL ACTIVATOR OF CYTOCHROME C OXIDASE 1"/>
    <property type="match status" value="1"/>
</dbReference>
<feature type="domain" description="TACO1/YebC-like N-terminal" evidence="4">
    <location>
        <begin position="58"/>
        <end position="127"/>
    </location>
</feature>
<accession>A0A131ZTB9</accession>
<dbReference type="OrthoDB" id="2017544at2759"/>
<keyword evidence="8" id="KW-1185">Reference proteome</keyword>
<dbReference type="Proteomes" id="UP000070412">
    <property type="component" value="Unassembled WGS sequence"/>
</dbReference>
<proteinExistence type="inferred from homology"/>
<dbReference type="FunFam" id="1.10.10.200:FF:000002">
    <property type="entry name" value="Probable transcriptional regulatory protein CLM62_37755"/>
    <property type="match status" value="1"/>
</dbReference>
<gene>
    <name evidence="6" type="ORF">QR98_0004320</name>
    <name evidence="5" type="ORF">SSS_5896</name>
</gene>
<dbReference type="Proteomes" id="UP000616769">
    <property type="component" value="Unassembled WGS sequence"/>
</dbReference>
<dbReference type="Gene3D" id="3.30.70.980">
    <property type="match status" value="2"/>
</dbReference>
<dbReference type="Gene3D" id="1.10.10.200">
    <property type="match status" value="1"/>
</dbReference>
<dbReference type="EMBL" id="JXLN01000743">
    <property type="protein sequence ID" value="KPL99965.1"/>
    <property type="molecule type" value="Genomic_DNA"/>
</dbReference>
<protein>
    <submittedName>
        <fullName evidence="6">Transcriptional regulatory protein DIP1378-like protein</fullName>
    </submittedName>
    <submittedName>
        <fullName evidence="5">Translational activator of cytochrome c oxidase 1</fullName>
    </submittedName>
</protein>
<dbReference type="InterPro" id="IPR049083">
    <property type="entry name" value="TACO1_YebC_N"/>
</dbReference>
<dbReference type="SUPFAM" id="SSF75625">
    <property type="entry name" value="YebC-like"/>
    <property type="match status" value="1"/>
</dbReference>
<organism evidence="6 9">
    <name type="scientific">Sarcoptes scabiei</name>
    <name type="common">Itch mite</name>
    <name type="synonym">Acarus scabiei</name>
    <dbReference type="NCBI Taxonomy" id="52283"/>
    <lineage>
        <taxon>Eukaryota</taxon>
        <taxon>Metazoa</taxon>
        <taxon>Ecdysozoa</taxon>
        <taxon>Arthropoda</taxon>
        <taxon>Chelicerata</taxon>
        <taxon>Arachnida</taxon>
        <taxon>Acari</taxon>
        <taxon>Acariformes</taxon>
        <taxon>Sarcoptiformes</taxon>
        <taxon>Astigmata</taxon>
        <taxon>Psoroptidia</taxon>
        <taxon>Sarcoptoidea</taxon>
        <taxon>Sarcoptidae</taxon>
        <taxon>Sarcoptinae</taxon>
        <taxon>Sarcoptes</taxon>
    </lineage>
</organism>
<comment type="similarity">
    <text evidence="2">Belongs to the TACO1 family.</text>
</comment>
<dbReference type="VEuPathDB" id="VectorBase:SSCA010143"/>
<reference evidence="8" key="2">
    <citation type="journal article" date="2020" name="PLoS Negl. Trop. Dis.">
        <title>High-quality nuclear genome for Sarcoptes scabiei-A critical resource for a neglected parasite.</title>
        <authorList>
            <person name="Korhonen P.K."/>
            <person name="Gasser R.B."/>
            <person name="Ma G."/>
            <person name="Wang T."/>
            <person name="Stroehlein A.J."/>
            <person name="Young N.D."/>
            <person name="Ang C.S."/>
            <person name="Fernando D.D."/>
            <person name="Lu H.C."/>
            <person name="Taylor S."/>
            <person name="Reynolds S.L."/>
            <person name="Mofiz E."/>
            <person name="Najaraj S.H."/>
            <person name="Gowda H."/>
            <person name="Madugundu A."/>
            <person name="Renuse S."/>
            <person name="Holt D."/>
            <person name="Pandey A."/>
            <person name="Papenfuss A.T."/>
            <person name="Fischer K."/>
        </authorList>
    </citation>
    <scope>NUCLEOTIDE SEQUENCE [LARGE SCALE GENOMIC DNA]</scope>
</reference>
<dbReference type="InterPro" id="IPR017856">
    <property type="entry name" value="Integrase-like_N"/>
</dbReference>
<dbReference type="AlphaFoldDB" id="A0A131ZTB9"/>